<gene>
    <name evidence="1" type="ORF">ENJ15_05960</name>
</gene>
<protein>
    <recommendedName>
        <fullName evidence="2">Ferritin-like domain-containing protein</fullName>
    </recommendedName>
</protein>
<comment type="caution">
    <text evidence="1">The sequence shown here is derived from an EMBL/GenBank/DDBJ whole genome shotgun (WGS) entry which is preliminary data.</text>
</comment>
<reference evidence="1" key="1">
    <citation type="journal article" date="2020" name="mSystems">
        <title>Genome- and Community-Level Interaction Insights into Carbon Utilization and Element Cycling Functions of Hydrothermarchaeota in Hydrothermal Sediment.</title>
        <authorList>
            <person name="Zhou Z."/>
            <person name="Liu Y."/>
            <person name="Xu W."/>
            <person name="Pan J."/>
            <person name="Luo Z.H."/>
            <person name="Li M."/>
        </authorList>
    </citation>
    <scope>NUCLEOTIDE SEQUENCE [LARGE SCALE GENOMIC DNA]</scope>
    <source>
        <strain evidence="1">HyVt-460</strain>
    </source>
</reference>
<dbReference type="AlphaFoldDB" id="A0A7V5RPU4"/>
<dbReference type="EMBL" id="DRLI01000231">
    <property type="protein sequence ID" value="HHM02541.1"/>
    <property type="molecule type" value="Genomic_DNA"/>
</dbReference>
<sequence length="149" mass="15982">MISRRKFIKTAGWGVVPLAAALNSCETVTGTSGRDDWRADFSIMGDAARFEAATIVTYQSMIDSGILDEAPPALLAGMNAALFKGHHEEHLALFNEAFAAKGLAAVDTGGVTADPRLNDAGNWRDALILALNLEFEAAGFYFSRMTDQL</sequence>
<feature type="non-terminal residue" evidence="1">
    <location>
        <position position="149"/>
    </location>
</feature>
<evidence type="ECO:0008006" key="2">
    <source>
        <dbReference type="Google" id="ProtNLM"/>
    </source>
</evidence>
<evidence type="ECO:0000313" key="1">
    <source>
        <dbReference type="EMBL" id="HHM02541.1"/>
    </source>
</evidence>
<dbReference type="Proteomes" id="UP000885771">
    <property type="component" value="Unassembled WGS sequence"/>
</dbReference>
<accession>A0A7V5RPU4</accession>
<name>A0A7V5RPU4_CALAY</name>
<proteinExistence type="predicted"/>
<organism evidence="1">
    <name type="scientific">Caldithrix abyssi</name>
    <dbReference type="NCBI Taxonomy" id="187145"/>
    <lineage>
        <taxon>Bacteria</taxon>
        <taxon>Pseudomonadati</taxon>
        <taxon>Calditrichota</taxon>
        <taxon>Calditrichia</taxon>
        <taxon>Calditrichales</taxon>
        <taxon>Calditrichaceae</taxon>
        <taxon>Caldithrix</taxon>
    </lineage>
</organism>